<dbReference type="InterPro" id="IPR034144">
    <property type="entry name" value="TOPRIM_TopoIII"/>
</dbReference>
<dbReference type="GO" id="GO:0006281">
    <property type="term" value="P:DNA repair"/>
    <property type="evidence" value="ECO:0007669"/>
    <property type="project" value="TreeGrafter"/>
</dbReference>
<comment type="similarity">
    <text evidence="2">Belongs to the type IA topoisomerase family.</text>
</comment>
<keyword evidence="4" id="KW-0799">Topoisomerase</keyword>
<dbReference type="InterPro" id="IPR025589">
    <property type="entry name" value="Toprim_C_rpt"/>
</dbReference>
<dbReference type="SMART" id="SM00437">
    <property type="entry name" value="TOP1Ac"/>
    <property type="match status" value="1"/>
</dbReference>
<dbReference type="PROSITE" id="PS50880">
    <property type="entry name" value="TOPRIM"/>
    <property type="match status" value="1"/>
</dbReference>
<feature type="compositionally biased region" description="Basic and acidic residues" evidence="11">
    <location>
        <begin position="449"/>
        <end position="462"/>
    </location>
</feature>
<dbReference type="GO" id="GO:0003917">
    <property type="term" value="F:DNA topoisomerase type I (single strand cut, ATP-independent) activity"/>
    <property type="evidence" value="ECO:0007669"/>
    <property type="project" value="UniProtKB-EC"/>
</dbReference>
<sequence length="922" mass="100644">MKVILAEKPSVARDIASVVGAKTKKDGYFEGNGYAVTYAFGHLVTLAEPEEMNPAWGSPWRLEQLPMIPEQWKYSVVDKSRSQFNIIKKLFLASETDSIICATDAGREGEHIFRLIYMLTACKKPVERLWISSLTADAIKDGLSKLKPSSQFDNLASAASARAHADWVVGLNFTRAYTSINRELCTIGRVQTPTLALIVERQKAIDNFQSTPFYEIFAAFQPGFTARYITEGNDPQTKIKDKKLAEQVVKDTKPIETGKVLSVVNSEKKSKAPALYDLLTLQKEANKRFGYTAQETLNLAQSLYESEKLISYPRTESRHLSNDMVDELPRIVSSLLKAPITSQKVKDAFKKEGIVPGAITASLLKPKLSKAYVDDAKLTDHHAIIPTFNQAPANLNDKLKNIYELVVARFLSIFLPPEVRDETVVLIALGQHKFRAKGSVIRDEGWTVVDPKSKEGKDGKEAKAKKKTKDKDGKDSKEGGSKDDDDEMQELPALNVGDELVKDKVELKERKTSAPKPYDDASLLTAMKNAGQELDDEDLASYMKQKGLGTPATRAAIIERLLQTGYVERQKKSLLPTLKGKTLIEQVHQNLKDIALTANWEQKLADMQDGKLESRVFDQGIADFVRALLPDVAASAGQAMIKAGTGIGMCPHCKRGVVRPTPKGAGCNRWKEGCTFNIWREQRGKSLTDAQIKDLVENRCTKVIKGFKKKDGSGTYDARLVVNEEGKVEVSFDTGDGEGDERSSARKTGGNGGGGAGGRAGYAGENYRTAGGVSSDGYGGAAGEGSAAIDFGSCPQCHDGKLRLSAKALGCSRWREGCKFTIWRRQYGREIDAKSIKDLLDNKSTEVLEGFPKKSGSGTYSAKLVMADDYKINLSFPQPARRPTGTEPEESARPSEGVGAAGAAGVGAAGADKLNQDSDDSD</sequence>
<dbReference type="PANTHER" id="PTHR11390:SF21">
    <property type="entry name" value="DNA TOPOISOMERASE 3-ALPHA"/>
    <property type="match status" value="1"/>
</dbReference>
<evidence type="ECO:0000256" key="9">
    <source>
        <dbReference type="ARBA" id="ARBA00032235"/>
    </source>
</evidence>
<evidence type="ECO:0000256" key="8">
    <source>
        <dbReference type="ARBA" id="ARBA00031985"/>
    </source>
</evidence>
<dbReference type="PROSITE" id="PS52039">
    <property type="entry name" value="TOPO_IA_2"/>
    <property type="match status" value="1"/>
</dbReference>
<dbReference type="Gene3D" id="3.40.50.140">
    <property type="match status" value="1"/>
</dbReference>
<feature type="region of interest" description="Disordered" evidence="11">
    <location>
        <begin position="449"/>
        <end position="495"/>
    </location>
</feature>
<dbReference type="InterPro" id="IPR023405">
    <property type="entry name" value="Topo_IA_core_domain"/>
</dbReference>
<dbReference type="InterPro" id="IPR003601">
    <property type="entry name" value="Topo_IA_2"/>
</dbReference>
<dbReference type="GO" id="GO:0006310">
    <property type="term" value="P:DNA recombination"/>
    <property type="evidence" value="ECO:0007669"/>
    <property type="project" value="TreeGrafter"/>
</dbReference>
<proteinExistence type="inferred from homology"/>
<evidence type="ECO:0000256" key="7">
    <source>
        <dbReference type="ARBA" id="ARBA00030003"/>
    </source>
</evidence>
<dbReference type="NCBIfam" id="NF005829">
    <property type="entry name" value="PRK07726.1"/>
    <property type="match status" value="1"/>
</dbReference>
<dbReference type="InterPro" id="IPR013824">
    <property type="entry name" value="Topo_IA_cen_sub1"/>
</dbReference>
<keyword evidence="6" id="KW-0413">Isomerase</keyword>
<dbReference type="InterPro" id="IPR013826">
    <property type="entry name" value="Topo_IA_cen_sub3"/>
</dbReference>
<keyword evidence="5" id="KW-0238">DNA-binding</keyword>
<dbReference type="Pfam" id="PF01131">
    <property type="entry name" value="Topoisom_bac"/>
    <property type="match status" value="1"/>
</dbReference>
<evidence type="ECO:0000256" key="2">
    <source>
        <dbReference type="ARBA" id="ARBA00009446"/>
    </source>
</evidence>
<dbReference type="PANTHER" id="PTHR11390">
    <property type="entry name" value="PROKARYOTIC DNA TOPOISOMERASE"/>
    <property type="match status" value="1"/>
</dbReference>
<evidence type="ECO:0000256" key="11">
    <source>
        <dbReference type="SAM" id="MobiDB-lite"/>
    </source>
</evidence>
<dbReference type="InterPro" id="IPR023406">
    <property type="entry name" value="Topo_IA_AS"/>
</dbReference>
<evidence type="ECO:0000259" key="12">
    <source>
        <dbReference type="PROSITE" id="PS50880"/>
    </source>
</evidence>
<dbReference type="Gene3D" id="1.10.290.10">
    <property type="entry name" value="Topoisomerase I, domain 4"/>
    <property type="match status" value="1"/>
</dbReference>
<dbReference type="InterPro" id="IPR013825">
    <property type="entry name" value="Topo_IA_cen_sub2"/>
</dbReference>
<name>A0A8J7P8I6_9BACT</name>
<dbReference type="EC" id="5.6.2.1" evidence="3"/>
<reference evidence="14" key="1">
    <citation type="submission" date="2021-02" db="EMBL/GenBank/DDBJ databases">
        <title>Genome-Resolved Metagenomics of a Microbial Community Performing Photosynthetic Biological Nutrient Removal.</title>
        <authorList>
            <person name="Mcdaniel E.A."/>
        </authorList>
    </citation>
    <scope>NUCLEOTIDE SEQUENCE</scope>
    <source>
        <strain evidence="14">UWPOB_OBS1</strain>
    </source>
</reference>
<dbReference type="CDD" id="cd03362">
    <property type="entry name" value="TOPRIM_TopoIA_TopoIII"/>
    <property type="match status" value="1"/>
</dbReference>
<evidence type="ECO:0000256" key="10">
    <source>
        <dbReference type="ARBA" id="ARBA00032877"/>
    </source>
</evidence>
<evidence type="ECO:0000313" key="14">
    <source>
        <dbReference type="EMBL" id="MBN8661934.1"/>
    </source>
</evidence>
<dbReference type="Pfam" id="PF13342">
    <property type="entry name" value="Toprim_Crpt"/>
    <property type="match status" value="2"/>
</dbReference>
<feature type="region of interest" description="Disordered" evidence="11">
    <location>
        <begin position="731"/>
        <end position="757"/>
    </location>
</feature>
<dbReference type="SUPFAM" id="SSF56712">
    <property type="entry name" value="Prokaryotic type I DNA topoisomerase"/>
    <property type="match status" value="1"/>
</dbReference>
<evidence type="ECO:0000256" key="3">
    <source>
        <dbReference type="ARBA" id="ARBA00012891"/>
    </source>
</evidence>
<evidence type="ECO:0000259" key="13">
    <source>
        <dbReference type="PROSITE" id="PS52039"/>
    </source>
</evidence>
<evidence type="ECO:0000256" key="5">
    <source>
        <dbReference type="ARBA" id="ARBA00023125"/>
    </source>
</evidence>
<protein>
    <recommendedName>
        <fullName evidence="3">DNA topoisomerase</fullName>
        <ecNumber evidence="3">5.6.2.1</ecNumber>
    </recommendedName>
    <alternativeName>
        <fullName evidence="10">Omega-protein</fullName>
    </alternativeName>
    <alternativeName>
        <fullName evidence="9">Relaxing enzyme</fullName>
    </alternativeName>
    <alternativeName>
        <fullName evidence="7">Swivelase</fullName>
    </alternativeName>
    <alternativeName>
        <fullName evidence="8">Untwisting enzyme</fullName>
    </alternativeName>
</protein>
<dbReference type="InterPro" id="IPR003602">
    <property type="entry name" value="Topo_IA_DNA-bd_dom"/>
</dbReference>
<organism evidence="14 15">
    <name type="scientific">Candidatus Obscuribacter phosphatis</name>
    <dbReference type="NCBI Taxonomy" id="1906157"/>
    <lineage>
        <taxon>Bacteria</taxon>
        <taxon>Bacillati</taxon>
        <taxon>Candidatus Melainabacteria</taxon>
        <taxon>Candidatus Obscuribacterales</taxon>
        <taxon>Candidatus Obscuribacteraceae</taxon>
        <taxon>Candidatus Obscuribacter</taxon>
    </lineage>
</organism>
<dbReference type="InterPro" id="IPR000380">
    <property type="entry name" value="Topo_IA"/>
</dbReference>
<dbReference type="Gene3D" id="2.70.20.10">
    <property type="entry name" value="Topoisomerase I, domain 3"/>
    <property type="match status" value="1"/>
</dbReference>
<dbReference type="Pfam" id="PF01751">
    <property type="entry name" value="Toprim"/>
    <property type="match status" value="1"/>
</dbReference>
<feature type="domain" description="Toprim" evidence="12">
    <location>
        <begin position="1"/>
        <end position="135"/>
    </location>
</feature>
<dbReference type="SMART" id="SM00493">
    <property type="entry name" value="TOPRIM"/>
    <property type="match status" value="1"/>
</dbReference>
<dbReference type="GO" id="GO:0003677">
    <property type="term" value="F:DNA binding"/>
    <property type="evidence" value="ECO:0007669"/>
    <property type="project" value="UniProtKB-KW"/>
</dbReference>
<dbReference type="EMBL" id="JAFLCK010000027">
    <property type="protein sequence ID" value="MBN8661934.1"/>
    <property type="molecule type" value="Genomic_DNA"/>
</dbReference>
<dbReference type="CDD" id="cd00186">
    <property type="entry name" value="TOP1Ac"/>
    <property type="match status" value="1"/>
</dbReference>
<comment type="caution">
    <text evidence="14">The sequence shown here is derived from an EMBL/GenBank/DDBJ whole genome shotgun (WGS) entry which is preliminary data.</text>
</comment>
<dbReference type="GO" id="GO:0006265">
    <property type="term" value="P:DNA topological change"/>
    <property type="evidence" value="ECO:0007669"/>
    <property type="project" value="InterPro"/>
</dbReference>
<feature type="region of interest" description="Disordered" evidence="11">
    <location>
        <begin position="875"/>
        <end position="922"/>
    </location>
</feature>
<dbReference type="GO" id="GO:0043597">
    <property type="term" value="C:cytoplasmic replication fork"/>
    <property type="evidence" value="ECO:0007669"/>
    <property type="project" value="TreeGrafter"/>
</dbReference>
<gene>
    <name evidence="14" type="ORF">J0M35_16320</name>
</gene>
<dbReference type="InterPro" id="IPR006171">
    <property type="entry name" value="TOPRIM_dom"/>
</dbReference>
<dbReference type="SMART" id="SM00436">
    <property type="entry name" value="TOP1Bc"/>
    <property type="match status" value="1"/>
</dbReference>
<evidence type="ECO:0000313" key="15">
    <source>
        <dbReference type="Proteomes" id="UP000664277"/>
    </source>
</evidence>
<dbReference type="AlphaFoldDB" id="A0A8J7P8I6"/>
<evidence type="ECO:0000256" key="1">
    <source>
        <dbReference type="ARBA" id="ARBA00000213"/>
    </source>
</evidence>
<evidence type="ECO:0000256" key="4">
    <source>
        <dbReference type="ARBA" id="ARBA00023029"/>
    </source>
</evidence>
<dbReference type="Proteomes" id="UP000664277">
    <property type="component" value="Unassembled WGS sequence"/>
</dbReference>
<feature type="compositionally biased region" description="Gly residues" evidence="11">
    <location>
        <begin position="899"/>
        <end position="908"/>
    </location>
</feature>
<dbReference type="InterPro" id="IPR013497">
    <property type="entry name" value="Topo_IA_cen"/>
</dbReference>
<comment type="catalytic activity">
    <reaction evidence="1">
        <text>ATP-independent breakage of single-stranded DNA, followed by passage and rejoining.</text>
        <dbReference type="EC" id="5.6.2.1"/>
    </reaction>
</comment>
<feature type="compositionally biased region" description="Basic and acidic residues" evidence="11">
    <location>
        <begin position="469"/>
        <end position="482"/>
    </location>
</feature>
<evidence type="ECO:0000256" key="6">
    <source>
        <dbReference type="ARBA" id="ARBA00023235"/>
    </source>
</evidence>
<feature type="domain" description="Topo IA-type catalytic" evidence="13">
    <location>
        <begin position="152"/>
        <end position="629"/>
    </location>
</feature>
<accession>A0A8J7P8I6</accession>
<dbReference type="PROSITE" id="PS00396">
    <property type="entry name" value="TOPO_IA_1"/>
    <property type="match status" value="1"/>
</dbReference>
<dbReference type="Gene3D" id="1.10.460.10">
    <property type="entry name" value="Topoisomerase I, domain 2"/>
    <property type="match status" value="1"/>
</dbReference>
<dbReference type="PRINTS" id="PR00417">
    <property type="entry name" value="PRTPISMRASEI"/>
</dbReference>